<evidence type="ECO:0000313" key="2">
    <source>
        <dbReference type="Proteomes" id="UP000283095"/>
    </source>
</evidence>
<accession>A0A3Q9RMM3</accession>
<evidence type="ECO:0000313" key="1">
    <source>
        <dbReference type="EMBL" id="AZV42726.1"/>
    </source>
</evidence>
<proteinExistence type="predicted"/>
<protein>
    <submittedName>
        <fullName evidence="1">Uncharacterized protein</fullName>
    </submittedName>
</protein>
<name>A0A3Q9RMM3_9BACI</name>
<gene>
    <name evidence="1" type="ORF">BAOM_2117</name>
</gene>
<dbReference type="Proteomes" id="UP000283095">
    <property type="component" value="Chromosome"/>
</dbReference>
<sequence length="42" mass="5112">MYYYVEMPLKVSVKAYKNKESIKKRFCKIERGYNIFAWNSGK</sequence>
<dbReference type="KEGG" id="pasa:BAOM_2117"/>
<dbReference type="EMBL" id="CP026095">
    <property type="protein sequence ID" value="AZV42726.1"/>
    <property type="molecule type" value="Genomic_DNA"/>
</dbReference>
<organism evidence="1 2">
    <name type="scientific">Peribacillus asahii</name>
    <dbReference type="NCBI Taxonomy" id="228899"/>
    <lineage>
        <taxon>Bacteria</taxon>
        <taxon>Bacillati</taxon>
        <taxon>Bacillota</taxon>
        <taxon>Bacilli</taxon>
        <taxon>Bacillales</taxon>
        <taxon>Bacillaceae</taxon>
        <taxon>Peribacillus</taxon>
    </lineage>
</organism>
<reference evidence="1 2" key="1">
    <citation type="submission" date="2018-01" db="EMBL/GenBank/DDBJ databases">
        <title>Bacillus asahii Genome sequencing and assembly.</title>
        <authorList>
            <person name="Jiang H."/>
            <person name="Feng Y."/>
            <person name="Zhao F."/>
            <person name="Lin X."/>
        </authorList>
    </citation>
    <scope>NUCLEOTIDE SEQUENCE [LARGE SCALE GENOMIC DNA]</scope>
    <source>
        <strain evidence="1 2">OM18</strain>
    </source>
</reference>
<dbReference type="AlphaFoldDB" id="A0A3Q9RMM3"/>